<dbReference type="InterPro" id="IPR005481">
    <property type="entry name" value="BC-like_N"/>
</dbReference>
<dbReference type="InterPro" id="IPR011764">
    <property type="entry name" value="Biotin_carboxylation_dom"/>
</dbReference>
<dbReference type="AlphaFoldDB" id="A0A4Y7QBP1"/>
<feature type="domain" description="Biotin carboxylation" evidence="8">
    <location>
        <begin position="1"/>
        <end position="443"/>
    </location>
</feature>
<dbReference type="PROSITE" id="PS50979">
    <property type="entry name" value="BC"/>
    <property type="match status" value="1"/>
</dbReference>
<dbReference type="InterPro" id="IPR011054">
    <property type="entry name" value="Rudment_hybrid_motif"/>
</dbReference>
<dbReference type="SUPFAM" id="SSF51246">
    <property type="entry name" value="Rudiment single hybrid motif"/>
    <property type="match status" value="1"/>
</dbReference>
<evidence type="ECO:0000256" key="1">
    <source>
        <dbReference type="ARBA" id="ARBA00001953"/>
    </source>
</evidence>
<reference evidence="9 10" key="1">
    <citation type="submission" date="2018-06" db="EMBL/GenBank/DDBJ databases">
        <title>A transcriptomic atlas of mushroom development highlights an independent origin of complex multicellularity.</title>
        <authorList>
            <consortium name="DOE Joint Genome Institute"/>
            <person name="Krizsan K."/>
            <person name="Almasi E."/>
            <person name="Merenyi Z."/>
            <person name="Sahu N."/>
            <person name="Viragh M."/>
            <person name="Koszo T."/>
            <person name="Mondo S."/>
            <person name="Kiss B."/>
            <person name="Balint B."/>
            <person name="Kues U."/>
            <person name="Barry K."/>
            <person name="Hegedus J.C."/>
            <person name="Henrissat B."/>
            <person name="Johnson J."/>
            <person name="Lipzen A."/>
            <person name="Ohm R."/>
            <person name="Nagy I."/>
            <person name="Pangilinan J."/>
            <person name="Yan J."/>
            <person name="Xiong Y."/>
            <person name="Grigoriev I.V."/>
            <person name="Hibbett D.S."/>
            <person name="Nagy L.G."/>
        </authorList>
    </citation>
    <scope>NUCLEOTIDE SEQUENCE [LARGE SCALE GENOMIC DNA]</scope>
    <source>
        <strain evidence="9 10">SZMC22713</strain>
    </source>
</reference>
<evidence type="ECO:0000256" key="3">
    <source>
        <dbReference type="ARBA" id="ARBA00022741"/>
    </source>
</evidence>
<dbReference type="FunFam" id="3.30.1490.20:FF:000003">
    <property type="entry name" value="acetyl-CoA carboxylase isoform X1"/>
    <property type="match status" value="1"/>
</dbReference>
<dbReference type="GO" id="GO:0046872">
    <property type="term" value="F:metal ion binding"/>
    <property type="evidence" value="ECO:0007669"/>
    <property type="project" value="InterPro"/>
</dbReference>
<name>A0A4Y7QBP1_9AGAM</name>
<evidence type="ECO:0008006" key="11">
    <source>
        <dbReference type="Google" id="ProtNLM"/>
    </source>
</evidence>
<dbReference type="PANTHER" id="PTHR45007">
    <property type="entry name" value="CARBOXYLASE, PUTATIVE (AFU_ORTHOLOGUE AFUA_5G07570)-RELATED"/>
    <property type="match status" value="1"/>
</dbReference>
<evidence type="ECO:0000256" key="2">
    <source>
        <dbReference type="ARBA" id="ARBA00022598"/>
    </source>
</evidence>
<feature type="domain" description="ATP-grasp" evidence="7">
    <location>
        <begin position="110"/>
        <end position="304"/>
    </location>
</feature>
<dbReference type="PROSITE" id="PS50975">
    <property type="entry name" value="ATP_GRASP"/>
    <property type="match status" value="1"/>
</dbReference>
<evidence type="ECO:0000313" key="10">
    <source>
        <dbReference type="Proteomes" id="UP000294933"/>
    </source>
</evidence>
<dbReference type="Pfam" id="PF02785">
    <property type="entry name" value="Biotin_carb_C"/>
    <property type="match status" value="1"/>
</dbReference>
<evidence type="ECO:0000259" key="7">
    <source>
        <dbReference type="PROSITE" id="PS50975"/>
    </source>
</evidence>
<dbReference type="InterPro" id="IPR005482">
    <property type="entry name" value="Biotin_COase_C"/>
</dbReference>
<keyword evidence="10" id="KW-1185">Reference proteome</keyword>
<accession>A0A4Y7QBP1</accession>
<keyword evidence="4 6" id="KW-0067">ATP-binding</keyword>
<gene>
    <name evidence="9" type="ORF">BD410DRAFT_766948</name>
</gene>
<dbReference type="SUPFAM" id="SSF56059">
    <property type="entry name" value="Glutathione synthetase ATP-binding domain-like"/>
    <property type="match status" value="1"/>
</dbReference>
<evidence type="ECO:0000256" key="5">
    <source>
        <dbReference type="ARBA" id="ARBA00023267"/>
    </source>
</evidence>
<dbReference type="InterPro" id="IPR000089">
    <property type="entry name" value="Biotin_lipoyl"/>
</dbReference>
<dbReference type="Proteomes" id="UP000294933">
    <property type="component" value="Unassembled WGS sequence"/>
</dbReference>
<dbReference type="InterPro" id="IPR011053">
    <property type="entry name" value="Single_hybrid_motif"/>
</dbReference>
<keyword evidence="5" id="KW-0092">Biotin</keyword>
<dbReference type="InterPro" id="IPR011761">
    <property type="entry name" value="ATP-grasp"/>
</dbReference>
<protein>
    <recommendedName>
        <fullName evidence="11">Carboxylase:pyruvate/acetyl-coa/propionyl-CoA</fullName>
    </recommendedName>
</protein>
<keyword evidence="2" id="KW-0436">Ligase</keyword>
<dbReference type="Pfam" id="PF00289">
    <property type="entry name" value="Biotin_carb_N"/>
    <property type="match status" value="1"/>
</dbReference>
<dbReference type="OrthoDB" id="196847at2759"/>
<keyword evidence="3 6" id="KW-0547">Nucleotide-binding</keyword>
<dbReference type="SUPFAM" id="SSF51230">
    <property type="entry name" value="Single hybrid motif"/>
    <property type="match status" value="1"/>
</dbReference>
<dbReference type="SUPFAM" id="SSF52440">
    <property type="entry name" value="PreATP-grasp domain"/>
    <property type="match status" value="1"/>
</dbReference>
<dbReference type="GO" id="GO:0016874">
    <property type="term" value="F:ligase activity"/>
    <property type="evidence" value="ECO:0007669"/>
    <property type="project" value="UniProtKB-KW"/>
</dbReference>
<evidence type="ECO:0000313" key="9">
    <source>
        <dbReference type="EMBL" id="TDL24492.1"/>
    </source>
</evidence>
<dbReference type="EMBL" id="ML170166">
    <property type="protein sequence ID" value="TDL24492.1"/>
    <property type="molecule type" value="Genomic_DNA"/>
</dbReference>
<organism evidence="9 10">
    <name type="scientific">Rickenella mellea</name>
    <dbReference type="NCBI Taxonomy" id="50990"/>
    <lineage>
        <taxon>Eukaryota</taxon>
        <taxon>Fungi</taxon>
        <taxon>Dikarya</taxon>
        <taxon>Basidiomycota</taxon>
        <taxon>Agaricomycotina</taxon>
        <taxon>Agaricomycetes</taxon>
        <taxon>Hymenochaetales</taxon>
        <taxon>Rickenellaceae</taxon>
        <taxon>Rickenella</taxon>
    </lineage>
</organism>
<dbReference type="CDD" id="cd06850">
    <property type="entry name" value="biotinyl_domain"/>
    <property type="match status" value="1"/>
</dbReference>
<dbReference type="Gene3D" id="3.30.470.20">
    <property type="entry name" value="ATP-grasp fold, B domain"/>
    <property type="match status" value="1"/>
</dbReference>
<evidence type="ECO:0000256" key="4">
    <source>
        <dbReference type="ARBA" id="ARBA00022840"/>
    </source>
</evidence>
<dbReference type="Pfam" id="PF02786">
    <property type="entry name" value="CPSase_L_D2"/>
    <property type="match status" value="1"/>
</dbReference>
<dbReference type="STRING" id="50990.A0A4Y7QBP1"/>
<dbReference type="SMART" id="SM00878">
    <property type="entry name" value="Biotin_carb_C"/>
    <property type="match status" value="1"/>
</dbReference>
<evidence type="ECO:0000259" key="8">
    <source>
        <dbReference type="PROSITE" id="PS50979"/>
    </source>
</evidence>
<dbReference type="Gene3D" id="2.40.50.100">
    <property type="match status" value="1"/>
</dbReference>
<dbReference type="Pfam" id="PF00364">
    <property type="entry name" value="Biotin_lipoyl"/>
    <property type="match status" value="1"/>
</dbReference>
<sequence length="695" mass="76712">MRPRVLVANRGEKLEWETIAIYTEDDASHATYADMAFTLEEPEVYMNVDEIVNLARRDTQDSRDHLHPGYGFLSESAELSDKLALSSPPIVFIGPSSETLKIAGDKMRSRQLAASLHVPISPGKHLHSESDVQSFCEDYGYPIMLKALDGGGGRGIRLVESSKGIAEAYKRRCKGESPSKEIFVEKAMIGGDWRHIEVQILGDETGKVIHLWERDCSVQRRFQKIIEIAPSRLPLEVVQPVLKSSLRIARNLKYRGLGTFEYLLNKHTGEWIFIEINPRLQVEHTVTEQITGLDLVRIQLSLFHSSTTLASLGLTNPPAKRGYAVQLRLTAEDPSSNFQLFAGHITSLSLPAGHGVRVDTWLSSGRGEINEYTVTSFFDSMLAKIIVSGNTFEDMNRTAKRALSEVHITGNVKTNVDVLIGVLMAADWRDGRIDTLWLERNLAVVLTLGSQNISERAIHSDRRKIGHSTIPFSCQNLLVEPGSTFNVEISPIDVSRAPSQVGPSKHVIHLSSISHNSFPSHLSGTLTTSLSSLPLQFSLQQSTSGSTASSQMEFADPHNDRHIRLPLTGKLIELHPALVSTEGTSIKKGDILAVVSLMNMENTVLAPEGGRVKRTGRGLKVGLVAREGTGRRSKFKGETVTVMRRVVISLLAQALVKMNPRAVERQTEKFLMPIPASILCYECIATPPFPRATCS</sequence>
<dbReference type="PANTHER" id="PTHR45007:SF1">
    <property type="entry name" value="CARBOXYLASE, PUTATIVE (AFU_ORTHOLOGUE AFUA_5G07570)-RELATED"/>
    <property type="match status" value="1"/>
</dbReference>
<evidence type="ECO:0000256" key="6">
    <source>
        <dbReference type="PROSITE-ProRule" id="PRU00409"/>
    </source>
</evidence>
<comment type="cofactor">
    <cofactor evidence="1">
        <name>biotin</name>
        <dbReference type="ChEBI" id="CHEBI:57586"/>
    </cofactor>
</comment>
<dbReference type="InterPro" id="IPR005479">
    <property type="entry name" value="CPAse_ATP-bd"/>
</dbReference>
<proteinExistence type="predicted"/>
<dbReference type="InterPro" id="IPR016185">
    <property type="entry name" value="PreATP-grasp_dom_sf"/>
</dbReference>
<dbReference type="PROSITE" id="PS00867">
    <property type="entry name" value="CPSASE_2"/>
    <property type="match status" value="1"/>
</dbReference>
<dbReference type="VEuPathDB" id="FungiDB:BD410DRAFT_766948"/>
<dbReference type="GO" id="GO:0005524">
    <property type="term" value="F:ATP binding"/>
    <property type="evidence" value="ECO:0007669"/>
    <property type="project" value="UniProtKB-UniRule"/>
</dbReference>